<dbReference type="PANTHER" id="PTHR12215">
    <property type="entry name" value="PHOSPHOPANTETHEINE TRANSFERASE"/>
    <property type="match status" value="1"/>
</dbReference>
<name>A0A1M7V0G9_9ACTN</name>
<sequence length="224" mass="23226">MPLASTAATCADTTAAGADVAVRLVDLTAHDEATARAASVLTPAELARARRGTPAVHRRRVLLRAALRVALAAELGVSPGAVPLRTAPSGRPGVEVPGLDVSCSAGGDLGLVAVGRDCRVGVDIEQVTPWTTDVLGERWLSPVEQCALTRLPATARAVATARAWTQKEAVLKARGTGLLEDPRTTVTPIGQQAGTVAGWSVRDVPVPEGWVASLAVARNEERTR</sequence>
<dbReference type="GO" id="GO:0008897">
    <property type="term" value="F:holo-[acyl-carrier-protein] synthase activity"/>
    <property type="evidence" value="ECO:0007669"/>
    <property type="project" value="InterPro"/>
</dbReference>
<dbReference type="RefSeq" id="WP_072921022.1">
    <property type="nucleotide sequence ID" value="NZ_FRDM01000052.1"/>
</dbReference>
<feature type="domain" description="4'-phosphopantetheinyl transferase" evidence="3">
    <location>
        <begin position="119"/>
        <end position="185"/>
    </location>
</feature>
<dbReference type="InterPro" id="IPR008278">
    <property type="entry name" value="4-PPantetheinyl_Trfase_dom"/>
</dbReference>
<dbReference type="GO" id="GO:0005829">
    <property type="term" value="C:cytosol"/>
    <property type="evidence" value="ECO:0007669"/>
    <property type="project" value="TreeGrafter"/>
</dbReference>
<dbReference type="InterPro" id="IPR050559">
    <property type="entry name" value="P-Pant_transferase_sf"/>
</dbReference>
<evidence type="ECO:0000313" key="5">
    <source>
        <dbReference type="Proteomes" id="UP000184428"/>
    </source>
</evidence>
<evidence type="ECO:0000313" key="4">
    <source>
        <dbReference type="EMBL" id="SHN88682.1"/>
    </source>
</evidence>
<dbReference type="AlphaFoldDB" id="A0A1M7V0G9"/>
<proteinExistence type="inferred from homology"/>
<comment type="similarity">
    <text evidence="1">Belongs to the P-Pant transferase superfamily. Gsp/Sfp/HetI/AcpT family.</text>
</comment>
<protein>
    <submittedName>
        <fullName evidence="4">4'-phosphopantetheinyl transferase</fullName>
    </submittedName>
</protein>
<evidence type="ECO:0000256" key="2">
    <source>
        <dbReference type="ARBA" id="ARBA00022679"/>
    </source>
</evidence>
<dbReference type="InterPro" id="IPR037143">
    <property type="entry name" value="4-PPantetheinyl_Trfase_dom_sf"/>
</dbReference>
<accession>A0A1M7V0G9</accession>
<reference evidence="4 5" key="1">
    <citation type="submission" date="2016-12" db="EMBL/GenBank/DDBJ databases">
        <authorList>
            <person name="Song W.-J."/>
            <person name="Kurnit D.M."/>
        </authorList>
    </citation>
    <scope>NUCLEOTIDE SEQUENCE [LARGE SCALE GENOMIC DNA]</scope>
    <source>
        <strain evidence="4 5">DSM 43162</strain>
    </source>
</reference>
<gene>
    <name evidence="4" type="ORF">SAMN05660350_04668</name>
</gene>
<evidence type="ECO:0000256" key="1">
    <source>
        <dbReference type="ARBA" id="ARBA00010990"/>
    </source>
</evidence>
<organism evidence="4 5">
    <name type="scientific">Geodermatophilus obscurus</name>
    <dbReference type="NCBI Taxonomy" id="1861"/>
    <lineage>
        <taxon>Bacteria</taxon>
        <taxon>Bacillati</taxon>
        <taxon>Actinomycetota</taxon>
        <taxon>Actinomycetes</taxon>
        <taxon>Geodermatophilales</taxon>
        <taxon>Geodermatophilaceae</taxon>
        <taxon>Geodermatophilus</taxon>
    </lineage>
</organism>
<keyword evidence="2 4" id="KW-0808">Transferase</keyword>
<dbReference type="Proteomes" id="UP000184428">
    <property type="component" value="Unassembled WGS sequence"/>
</dbReference>
<dbReference type="Pfam" id="PF01648">
    <property type="entry name" value="ACPS"/>
    <property type="match status" value="1"/>
</dbReference>
<dbReference type="SUPFAM" id="SSF56214">
    <property type="entry name" value="4'-phosphopantetheinyl transferase"/>
    <property type="match status" value="2"/>
</dbReference>
<dbReference type="PANTHER" id="PTHR12215:SF10">
    <property type="entry name" value="L-AMINOADIPATE-SEMIALDEHYDE DEHYDROGENASE-PHOSPHOPANTETHEINYL TRANSFERASE"/>
    <property type="match status" value="1"/>
</dbReference>
<dbReference type="Gene3D" id="3.90.470.20">
    <property type="entry name" value="4'-phosphopantetheinyl transferase domain"/>
    <property type="match status" value="1"/>
</dbReference>
<dbReference type="GO" id="GO:0019878">
    <property type="term" value="P:lysine biosynthetic process via aminoadipic acid"/>
    <property type="evidence" value="ECO:0007669"/>
    <property type="project" value="TreeGrafter"/>
</dbReference>
<dbReference type="GO" id="GO:0000287">
    <property type="term" value="F:magnesium ion binding"/>
    <property type="evidence" value="ECO:0007669"/>
    <property type="project" value="InterPro"/>
</dbReference>
<evidence type="ECO:0000259" key="3">
    <source>
        <dbReference type="Pfam" id="PF01648"/>
    </source>
</evidence>
<dbReference type="EMBL" id="FRDM01000052">
    <property type="protein sequence ID" value="SHN88682.1"/>
    <property type="molecule type" value="Genomic_DNA"/>
</dbReference>